<organism evidence="4 6">
    <name type="scientific">Labeo rohita</name>
    <name type="common">Indian major carp</name>
    <name type="synonym">Cyprinus rohita</name>
    <dbReference type="NCBI Taxonomy" id="84645"/>
    <lineage>
        <taxon>Eukaryota</taxon>
        <taxon>Metazoa</taxon>
        <taxon>Chordata</taxon>
        <taxon>Craniata</taxon>
        <taxon>Vertebrata</taxon>
        <taxon>Euteleostomi</taxon>
        <taxon>Actinopterygii</taxon>
        <taxon>Neopterygii</taxon>
        <taxon>Teleostei</taxon>
        <taxon>Ostariophysi</taxon>
        <taxon>Cypriniformes</taxon>
        <taxon>Cyprinidae</taxon>
        <taxon>Labeoninae</taxon>
        <taxon>Labeonini</taxon>
        <taxon>Labeo</taxon>
    </lineage>
</organism>
<dbReference type="GO" id="GO:0015074">
    <property type="term" value="P:DNA integration"/>
    <property type="evidence" value="ECO:0007669"/>
    <property type="project" value="InterPro"/>
</dbReference>
<dbReference type="Proteomes" id="UP000290572">
    <property type="component" value="Unassembled WGS sequence"/>
</dbReference>
<evidence type="ECO:0000259" key="3">
    <source>
        <dbReference type="PROSITE" id="PS50994"/>
    </source>
</evidence>
<dbReference type="EMBL" id="QBIY01013588">
    <property type="protein sequence ID" value="RXN02293.1"/>
    <property type="molecule type" value="Genomic_DNA"/>
</dbReference>
<dbReference type="InterPro" id="IPR001584">
    <property type="entry name" value="Integrase_cat-core"/>
</dbReference>
<sequence length="146" mass="16610">MQDHMQVVHQSHLGIVKSKQRACEVLYWPGMSAKIEEMIKNCSKCADFQNRLPRELFKPTETADLPFEEVASDLFEFEDNHYDLLVDYYSKFIEVEKLKGPYCSAVVEALKAQFSRHGIPTTRLQDNGDRVSRPVTSTAANGQTAP</sequence>
<dbReference type="InterPro" id="IPR050951">
    <property type="entry name" value="Retrovirus_Pol_polyprotein"/>
</dbReference>
<dbReference type="SUPFAM" id="SSF53098">
    <property type="entry name" value="Ribonuclease H-like"/>
    <property type="match status" value="1"/>
</dbReference>
<dbReference type="PANTHER" id="PTHR37984">
    <property type="entry name" value="PROTEIN CBG26694"/>
    <property type="match status" value="1"/>
</dbReference>
<keyword evidence="6" id="KW-1185">Reference proteome</keyword>
<evidence type="ECO:0000313" key="5">
    <source>
        <dbReference type="EMBL" id="RXN22449.1"/>
    </source>
</evidence>
<feature type="domain" description="Integrase catalytic" evidence="3">
    <location>
        <begin position="62"/>
        <end position="146"/>
    </location>
</feature>
<dbReference type="EMBL" id="QBIY01012592">
    <property type="protein sequence ID" value="RXN22449.1"/>
    <property type="molecule type" value="Genomic_DNA"/>
</dbReference>
<dbReference type="Gene3D" id="3.30.420.10">
    <property type="entry name" value="Ribonuclease H-like superfamily/Ribonuclease H"/>
    <property type="match status" value="1"/>
</dbReference>
<accession>A0A498L4A4</accession>
<dbReference type="Gene3D" id="1.10.340.70">
    <property type="match status" value="1"/>
</dbReference>
<dbReference type="Pfam" id="PF17921">
    <property type="entry name" value="Integrase_H2C2"/>
    <property type="match status" value="1"/>
</dbReference>
<dbReference type="InterPro" id="IPR041588">
    <property type="entry name" value="Integrase_H2C2"/>
</dbReference>
<dbReference type="PROSITE" id="PS50994">
    <property type="entry name" value="INTEGRASE"/>
    <property type="match status" value="1"/>
</dbReference>
<evidence type="ECO:0000313" key="6">
    <source>
        <dbReference type="Proteomes" id="UP000290572"/>
    </source>
</evidence>
<dbReference type="InterPro" id="IPR036397">
    <property type="entry name" value="RNaseH_sf"/>
</dbReference>
<evidence type="ECO:0000256" key="1">
    <source>
        <dbReference type="ARBA" id="ARBA00039658"/>
    </source>
</evidence>
<evidence type="ECO:0000256" key="2">
    <source>
        <dbReference type="SAM" id="MobiDB-lite"/>
    </source>
</evidence>
<protein>
    <recommendedName>
        <fullName evidence="1">Gypsy retrotransposon integrase-like protein 1</fullName>
    </recommendedName>
</protein>
<dbReference type="STRING" id="84645.A0A498L4A4"/>
<dbReference type="AlphaFoldDB" id="A0A498L4A4"/>
<evidence type="ECO:0000313" key="4">
    <source>
        <dbReference type="EMBL" id="RXN02293.1"/>
    </source>
</evidence>
<gene>
    <name evidence="5" type="ORF">ROHU_006741</name>
    <name evidence="4" type="ORF">ROHU_013799</name>
</gene>
<dbReference type="GO" id="GO:0003676">
    <property type="term" value="F:nucleic acid binding"/>
    <property type="evidence" value="ECO:0007669"/>
    <property type="project" value="InterPro"/>
</dbReference>
<reference evidence="4 6" key="1">
    <citation type="submission" date="2018-03" db="EMBL/GenBank/DDBJ databases">
        <title>Draft genome sequence of Rohu Carp (Labeo rohita).</title>
        <authorList>
            <person name="Das P."/>
            <person name="Kushwaha B."/>
            <person name="Joshi C.G."/>
            <person name="Kumar D."/>
            <person name="Nagpure N.S."/>
            <person name="Sahoo L."/>
            <person name="Das S.P."/>
            <person name="Bit A."/>
            <person name="Patnaik S."/>
            <person name="Meher P.K."/>
            <person name="Jayasankar P."/>
            <person name="Koringa P.G."/>
            <person name="Patel N.V."/>
            <person name="Hinsu A.T."/>
            <person name="Kumar R."/>
            <person name="Pandey M."/>
            <person name="Agarwal S."/>
            <person name="Srivastava S."/>
            <person name="Singh M."/>
            <person name="Iquebal M.A."/>
            <person name="Jaiswal S."/>
            <person name="Angadi U.B."/>
            <person name="Kumar N."/>
            <person name="Raza M."/>
            <person name="Shah T.M."/>
            <person name="Rai A."/>
            <person name="Jena J.K."/>
        </authorList>
    </citation>
    <scope>NUCLEOTIDE SEQUENCE [LARGE SCALE GENOMIC DNA]</scope>
    <source>
        <strain evidence="4">DASCIFA01</strain>
        <tissue evidence="4">Testis</tissue>
    </source>
</reference>
<feature type="compositionally biased region" description="Polar residues" evidence="2">
    <location>
        <begin position="134"/>
        <end position="146"/>
    </location>
</feature>
<feature type="region of interest" description="Disordered" evidence="2">
    <location>
        <begin position="121"/>
        <end position="146"/>
    </location>
</feature>
<dbReference type="InterPro" id="IPR012337">
    <property type="entry name" value="RNaseH-like_sf"/>
</dbReference>
<proteinExistence type="predicted"/>
<name>A0A498L4A4_LABRO</name>
<dbReference type="PANTHER" id="PTHR37984:SF5">
    <property type="entry name" value="PROTEIN NYNRIN-LIKE"/>
    <property type="match status" value="1"/>
</dbReference>
<comment type="caution">
    <text evidence="4">The sequence shown here is derived from an EMBL/GenBank/DDBJ whole genome shotgun (WGS) entry which is preliminary data.</text>
</comment>